<evidence type="ECO:0000313" key="9">
    <source>
        <dbReference type="Proteomes" id="UP000076078"/>
    </source>
</evidence>
<feature type="transmembrane region" description="Helical" evidence="6">
    <location>
        <begin position="207"/>
        <end position="228"/>
    </location>
</feature>
<feature type="transmembrane region" description="Helical" evidence="6">
    <location>
        <begin position="122"/>
        <end position="140"/>
    </location>
</feature>
<keyword evidence="2 6" id="KW-0812">Transmembrane</keyword>
<gene>
    <name evidence="8" type="ORF">DLAC_01993</name>
</gene>
<evidence type="ECO:0000259" key="7">
    <source>
        <dbReference type="SMART" id="SM00752"/>
    </source>
</evidence>
<keyword evidence="4 6" id="KW-0472">Membrane</keyword>
<dbReference type="InterPro" id="IPR011020">
    <property type="entry name" value="HTTM-like"/>
</dbReference>
<dbReference type="AlphaFoldDB" id="A0A152A585"/>
<dbReference type="InParanoid" id="A0A152A585"/>
<comment type="caution">
    <text evidence="8">The sequence shown here is derived from an EMBL/GenBank/DDBJ whole genome shotgun (WGS) entry which is preliminary data.</text>
</comment>
<evidence type="ECO:0000256" key="5">
    <source>
        <dbReference type="SAM" id="MobiDB-lite"/>
    </source>
</evidence>
<organism evidence="8 9">
    <name type="scientific">Tieghemostelium lacteum</name>
    <name type="common">Slime mold</name>
    <name type="synonym">Dictyostelium lacteum</name>
    <dbReference type="NCBI Taxonomy" id="361077"/>
    <lineage>
        <taxon>Eukaryota</taxon>
        <taxon>Amoebozoa</taxon>
        <taxon>Evosea</taxon>
        <taxon>Eumycetozoa</taxon>
        <taxon>Dictyostelia</taxon>
        <taxon>Dictyosteliales</taxon>
        <taxon>Raperosteliaceae</taxon>
        <taxon>Tieghemostelium</taxon>
    </lineage>
</organism>
<evidence type="ECO:0000313" key="8">
    <source>
        <dbReference type="EMBL" id="KYR01403.1"/>
    </source>
</evidence>
<dbReference type="FunCoup" id="A0A152A585">
    <property type="interactions" value="3"/>
</dbReference>
<dbReference type="SMART" id="SM00752">
    <property type="entry name" value="HTTM"/>
    <property type="match status" value="1"/>
</dbReference>
<feature type="region of interest" description="Disordered" evidence="5">
    <location>
        <begin position="399"/>
        <end position="419"/>
    </location>
</feature>
<evidence type="ECO:0000256" key="2">
    <source>
        <dbReference type="ARBA" id="ARBA00022692"/>
    </source>
</evidence>
<comment type="subcellular location">
    <subcellularLocation>
        <location evidence="1">Endomembrane system</location>
        <topology evidence="1">Multi-pass membrane protein</topology>
    </subcellularLocation>
</comment>
<feature type="transmembrane region" description="Helical" evidence="6">
    <location>
        <begin position="96"/>
        <end position="115"/>
    </location>
</feature>
<keyword evidence="9" id="KW-1185">Reference proteome</keyword>
<evidence type="ECO:0000256" key="3">
    <source>
        <dbReference type="ARBA" id="ARBA00022989"/>
    </source>
</evidence>
<name>A0A152A585_TIELA</name>
<dbReference type="OrthoDB" id="15875at2759"/>
<feature type="domain" description="HTTM-like" evidence="7">
    <location>
        <begin position="32"/>
        <end position="332"/>
    </location>
</feature>
<dbReference type="EMBL" id="LODT01000009">
    <property type="protein sequence ID" value="KYR01403.1"/>
    <property type="molecule type" value="Genomic_DNA"/>
</dbReference>
<dbReference type="GO" id="GO:0012505">
    <property type="term" value="C:endomembrane system"/>
    <property type="evidence" value="ECO:0007669"/>
    <property type="project" value="UniProtKB-SubCell"/>
</dbReference>
<dbReference type="PANTHER" id="PTHR39535:SF3">
    <property type="entry name" value="HTTM DOMAIN-CONTAINING PROTEIN"/>
    <property type="match status" value="1"/>
</dbReference>
<reference evidence="8 9" key="1">
    <citation type="submission" date="2015-12" db="EMBL/GenBank/DDBJ databases">
        <title>Dictyostelia acquired genes for synthesis and detection of signals that induce cell-type specialization by lateral gene transfer from prokaryotes.</title>
        <authorList>
            <person name="Gloeckner G."/>
            <person name="Schaap P."/>
        </authorList>
    </citation>
    <scope>NUCLEOTIDE SEQUENCE [LARGE SCALE GENOMIC DNA]</scope>
    <source>
        <strain evidence="8 9">TK</strain>
    </source>
</reference>
<keyword evidence="3 6" id="KW-1133">Transmembrane helix</keyword>
<sequence length="693" mass="81853">MGKINYKNKDYVNQGITIHLSWENFKTKMQQMFGMDLRSVALFRIVMALCVIGDIIERLTDLKMHYTEEGIIPRHLIITKYSSNLFFPIQLVNQSYYFQLFLFLIHLVFGVMLLIGYRTRLFACLCWFMTISLQAYVGIIGHGGDVYFRMMLFFLIFLPCGQLYSVDSATFSTEKLKKPDSQSEITHQNQYKKSKSSKIDNPNRYRYLSFATVGILIQMGCLYVASYFHKTGEEWRNGEATFYAITLDYFSTDFAKFLVQFREPMRLLTIAVAKWELYGIFFMFVPFCTDYFRFFAAFGFFALHVGFGMCLRLGLFFWVTACAQAINIPPFIWDNLFGWFERRILRGQRPLKVYYNTTSPLSQYLTLTLKTFFILPNTVEFMPLEILNPVDRISVLDDGAGKNSSSSDDSNEDQDENAKKNNRFRDCKSLLVGDDWLVTIDNNDIRRSNMQALSLLCSKSPFLMWSSRLFFSERVFGGVMKLIHLKTQKSQIESHKLSLYQDRKYPIKPYPRYCGWANNIWMAFVCWFLLAYNFDTFKQYNLGFQQNHHVMAYLFRFDQKWIMFSPSPPKYHWWHVIHGSLVDGTPVELFKDEGLFRMEINTIVNFDKPVPFYKSYGNHRWFKYFEVGYNQNGNEGLRLELAGYICREFNKKHFDDQRLHKFKVYLVWEFQNLDGTVNPPENSVQWDHLCLHL</sequence>
<proteinExistence type="predicted"/>
<feature type="transmembrane region" description="Helical" evidence="6">
    <location>
        <begin position="37"/>
        <end position="56"/>
    </location>
</feature>
<feature type="transmembrane region" description="Helical" evidence="6">
    <location>
        <begin position="146"/>
        <end position="166"/>
    </location>
</feature>
<evidence type="ECO:0000256" key="1">
    <source>
        <dbReference type="ARBA" id="ARBA00004127"/>
    </source>
</evidence>
<accession>A0A152A585</accession>
<dbReference type="InterPro" id="IPR052964">
    <property type="entry name" value="Sporulation_signal_mat"/>
</dbReference>
<evidence type="ECO:0000256" key="4">
    <source>
        <dbReference type="ARBA" id="ARBA00023136"/>
    </source>
</evidence>
<dbReference type="PANTHER" id="PTHR39535">
    <property type="entry name" value="SPORULATION-DELAYING PROTEIN SDPB"/>
    <property type="match status" value="1"/>
</dbReference>
<protein>
    <recommendedName>
        <fullName evidence="7">HTTM-like domain-containing protein</fullName>
    </recommendedName>
</protein>
<evidence type="ECO:0000256" key="6">
    <source>
        <dbReference type="SAM" id="Phobius"/>
    </source>
</evidence>
<dbReference type="Proteomes" id="UP000076078">
    <property type="component" value="Unassembled WGS sequence"/>
</dbReference>